<feature type="domain" description="Sialidase" evidence="4">
    <location>
        <begin position="280"/>
        <end position="525"/>
    </location>
</feature>
<dbReference type="InterPro" id="IPR026856">
    <property type="entry name" value="Sialidase_fam"/>
</dbReference>
<sequence>MSLQDGWDASGGSFPGAGSAQENQYWIVTAAGTVDSIGFALGDWLIATTDDASTSTYAANWLRIPLGVFSFVQGGWETATDYGTGIVLTNDGATYYCTVPHTSGASTEPGTGASWQDYWEVLAAAGAIDEVVPAHIAIREVDLETQTRTDTDARREIALVSQAGAAYAGDVILANSETAYDQDTEIFSNSLDSVSNATTRMGGFARMMDGSFLAISFTSREAVDDFGVGDVNIKKITYDPVTRGLTLGSLVTLYDGDYNPSGAAEESRYIAPITLVERFGANKGRVWVFATWRNEDGSDHKWVGKYSDDHGANWSSLIDFTSQFPISEWGLIAGGQATGVQQSDGRMIVPAWIANPGYPSTNPDNETYAFTYRSILLASDDGGTNWSKINQTKLDELELPNECALASDGAGNLMWCLRDRGLDQAGGRRYLQRVSADGETLIGPTFEAVDDEGEKIVGGQTMAGIIHTQQEHRQVGASPKLVMTQPNSADREDVSIHFSYDGGQTWPVTYLVEAAAGYSFPAVMDHKTLGVLWESYPGYGRVELSIINLASILG</sequence>
<organism evidence="5 6">
    <name type="scientific">Flavimaribacter sediminis</name>
    <dbReference type="NCBI Taxonomy" id="2865987"/>
    <lineage>
        <taxon>Bacteria</taxon>
        <taxon>Pseudomonadati</taxon>
        <taxon>Pseudomonadota</taxon>
        <taxon>Alphaproteobacteria</taxon>
        <taxon>Hyphomicrobiales</taxon>
        <taxon>Rhizobiaceae</taxon>
        <taxon>Flavimaribacter</taxon>
    </lineage>
</organism>
<dbReference type="Pfam" id="PF13088">
    <property type="entry name" value="BNR_2"/>
    <property type="match status" value="1"/>
</dbReference>
<dbReference type="Gene3D" id="2.10.10.20">
    <property type="entry name" value="Carbohydrate-binding module superfamily 5/12"/>
    <property type="match status" value="1"/>
</dbReference>
<gene>
    <name evidence="5" type="ORF">K1W69_17555</name>
</gene>
<accession>A0AAE3D2E4</accession>
<protein>
    <recommendedName>
        <fullName evidence="3">exo-alpha-sialidase</fullName>
        <ecNumber evidence="3">3.2.1.18</ecNumber>
    </recommendedName>
</protein>
<dbReference type="GO" id="GO:0005737">
    <property type="term" value="C:cytoplasm"/>
    <property type="evidence" value="ECO:0007669"/>
    <property type="project" value="TreeGrafter"/>
</dbReference>
<dbReference type="GO" id="GO:0006689">
    <property type="term" value="P:ganglioside catabolic process"/>
    <property type="evidence" value="ECO:0007669"/>
    <property type="project" value="TreeGrafter"/>
</dbReference>
<name>A0AAE3D2E4_9HYPH</name>
<evidence type="ECO:0000313" key="6">
    <source>
        <dbReference type="Proteomes" id="UP001196509"/>
    </source>
</evidence>
<dbReference type="GO" id="GO:0009313">
    <property type="term" value="P:oligosaccharide catabolic process"/>
    <property type="evidence" value="ECO:0007669"/>
    <property type="project" value="TreeGrafter"/>
</dbReference>
<dbReference type="RefSeq" id="WP_220229723.1">
    <property type="nucleotide sequence ID" value="NZ_JAICBX010000003.1"/>
</dbReference>
<keyword evidence="6" id="KW-1185">Reference proteome</keyword>
<evidence type="ECO:0000259" key="4">
    <source>
        <dbReference type="Pfam" id="PF13088"/>
    </source>
</evidence>
<dbReference type="GO" id="GO:0016020">
    <property type="term" value="C:membrane"/>
    <property type="evidence" value="ECO:0007669"/>
    <property type="project" value="TreeGrafter"/>
</dbReference>
<dbReference type="Proteomes" id="UP001196509">
    <property type="component" value="Unassembled WGS sequence"/>
</dbReference>
<dbReference type="PANTHER" id="PTHR10628:SF30">
    <property type="entry name" value="EXO-ALPHA-SIALIDASE"/>
    <property type="match status" value="1"/>
</dbReference>
<dbReference type="EC" id="3.2.1.18" evidence="3"/>
<dbReference type="CDD" id="cd15482">
    <property type="entry name" value="Sialidase_non-viral"/>
    <property type="match status" value="1"/>
</dbReference>
<keyword evidence="5" id="KW-0378">Hydrolase</keyword>
<dbReference type="InterPro" id="IPR011040">
    <property type="entry name" value="Sialidase"/>
</dbReference>
<dbReference type="InterPro" id="IPR036278">
    <property type="entry name" value="Sialidase_sf"/>
</dbReference>
<evidence type="ECO:0000256" key="1">
    <source>
        <dbReference type="ARBA" id="ARBA00000427"/>
    </source>
</evidence>
<comment type="caution">
    <text evidence="5">The sequence shown here is derived from an EMBL/GenBank/DDBJ whole genome shotgun (WGS) entry which is preliminary data.</text>
</comment>
<evidence type="ECO:0000256" key="2">
    <source>
        <dbReference type="ARBA" id="ARBA00009348"/>
    </source>
</evidence>
<dbReference type="SUPFAM" id="SSF50939">
    <property type="entry name" value="Sialidases"/>
    <property type="match status" value="1"/>
</dbReference>
<dbReference type="Gene3D" id="2.120.10.10">
    <property type="match status" value="1"/>
</dbReference>
<dbReference type="EMBL" id="JAICBX010000003">
    <property type="protein sequence ID" value="MBW8639007.1"/>
    <property type="molecule type" value="Genomic_DNA"/>
</dbReference>
<evidence type="ECO:0000313" key="5">
    <source>
        <dbReference type="EMBL" id="MBW8639007.1"/>
    </source>
</evidence>
<proteinExistence type="inferred from homology"/>
<evidence type="ECO:0000256" key="3">
    <source>
        <dbReference type="ARBA" id="ARBA00012733"/>
    </source>
</evidence>
<comment type="similarity">
    <text evidence="2">Belongs to the glycosyl hydrolase 33 family.</text>
</comment>
<reference evidence="5" key="1">
    <citation type="submission" date="2021-08" db="EMBL/GenBank/DDBJ databases">
        <title>Hoeflea bacterium WL0058 sp. nov., isolated from the sediment.</title>
        <authorList>
            <person name="Wang L."/>
            <person name="Zhang D."/>
        </authorList>
    </citation>
    <scope>NUCLEOTIDE SEQUENCE</scope>
    <source>
        <strain evidence="5">WL0058</strain>
    </source>
</reference>
<comment type="catalytic activity">
    <reaction evidence="1">
        <text>Hydrolysis of alpha-(2-&gt;3)-, alpha-(2-&gt;6)-, alpha-(2-&gt;8)- glycosidic linkages of terminal sialic acid residues in oligosaccharides, glycoproteins, glycolipids, colominic acid and synthetic substrates.</text>
        <dbReference type="EC" id="3.2.1.18"/>
    </reaction>
</comment>
<dbReference type="PANTHER" id="PTHR10628">
    <property type="entry name" value="SIALIDASE"/>
    <property type="match status" value="1"/>
</dbReference>
<dbReference type="GO" id="GO:0004308">
    <property type="term" value="F:exo-alpha-sialidase activity"/>
    <property type="evidence" value="ECO:0007669"/>
    <property type="project" value="UniProtKB-EC"/>
</dbReference>
<dbReference type="AlphaFoldDB" id="A0AAE3D2E4"/>